<dbReference type="Pfam" id="PF00375">
    <property type="entry name" value="SDF"/>
    <property type="match status" value="1"/>
</dbReference>
<feature type="transmembrane region" description="Helical" evidence="7">
    <location>
        <begin position="141"/>
        <end position="159"/>
    </location>
</feature>
<feature type="transmembrane region" description="Helical" evidence="7">
    <location>
        <begin position="37"/>
        <end position="62"/>
    </location>
</feature>
<dbReference type="SUPFAM" id="SSF118215">
    <property type="entry name" value="Proton glutamate symport protein"/>
    <property type="match status" value="1"/>
</dbReference>
<dbReference type="GO" id="GO:0015293">
    <property type="term" value="F:symporter activity"/>
    <property type="evidence" value="ECO:0007669"/>
    <property type="project" value="UniProtKB-KW"/>
</dbReference>
<feature type="transmembrane region" description="Helical" evidence="7">
    <location>
        <begin position="12"/>
        <end position="31"/>
    </location>
</feature>
<gene>
    <name evidence="8" type="primary">dctA_7</name>
    <name evidence="8" type="ORF">SDC9_61614</name>
</gene>
<comment type="caution">
    <text evidence="8">The sequence shown here is derived from an EMBL/GenBank/DDBJ whole genome shotgun (WGS) entry which is preliminary data.</text>
</comment>
<keyword evidence="5 7" id="KW-1133">Transmembrane helix</keyword>
<feature type="transmembrane region" description="Helical" evidence="7">
    <location>
        <begin position="74"/>
        <end position="97"/>
    </location>
</feature>
<evidence type="ECO:0000256" key="1">
    <source>
        <dbReference type="ARBA" id="ARBA00004651"/>
    </source>
</evidence>
<keyword evidence="3" id="KW-1003">Cell membrane</keyword>
<reference evidence="8" key="1">
    <citation type="submission" date="2019-08" db="EMBL/GenBank/DDBJ databases">
        <authorList>
            <person name="Kucharzyk K."/>
            <person name="Murdoch R.W."/>
            <person name="Higgins S."/>
            <person name="Loffler F."/>
        </authorList>
    </citation>
    <scope>NUCLEOTIDE SEQUENCE</scope>
</reference>
<proteinExistence type="predicted"/>
<dbReference type="EMBL" id="VSSQ01002411">
    <property type="protein sequence ID" value="MPM15246.1"/>
    <property type="molecule type" value="Genomic_DNA"/>
</dbReference>
<accession>A0A644XG82</accession>
<dbReference type="PRINTS" id="PR00173">
    <property type="entry name" value="EDTRNSPORT"/>
</dbReference>
<dbReference type="PANTHER" id="PTHR42865">
    <property type="entry name" value="PROTON/GLUTAMATE-ASPARTATE SYMPORTER"/>
    <property type="match status" value="1"/>
</dbReference>
<comment type="subcellular location">
    <subcellularLocation>
        <location evidence="1">Cell membrane</location>
        <topology evidence="1">Multi-pass membrane protein</topology>
    </subcellularLocation>
</comment>
<feature type="transmembrane region" description="Helical" evidence="7">
    <location>
        <begin position="215"/>
        <end position="235"/>
    </location>
</feature>
<dbReference type="InterPro" id="IPR036458">
    <property type="entry name" value="Na:dicarbo_symporter_sf"/>
</dbReference>
<dbReference type="GO" id="GO:0005886">
    <property type="term" value="C:plasma membrane"/>
    <property type="evidence" value="ECO:0007669"/>
    <property type="project" value="UniProtKB-SubCell"/>
</dbReference>
<dbReference type="InterPro" id="IPR001991">
    <property type="entry name" value="Na-dicarboxylate_symporter"/>
</dbReference>
<evidence type="ECO:0000256" key="7">
    <source>
        <dbReference type="SAM" id="Phobius"/>
    </source>
</evidence>
<feature type="transmembrane region" description="Helical" evidence="7">
    <location>
        <begin position="284"/>
        <end position="309"/>
    </location>
</feature>
<evidence type="ECO:0000256" key="5">
    <source>
        <dbReference type="ARBA" id="ARBA00022989"/>
    </source>
</evidence>
<dbReference type="GO" id="GO:0006835">
    <property type="term" value="P:dicarboxylic acid transport"/>
    <property type="evidence" value="ECO:0007669"/>
    <property type="project" value="TreeGrafter"/>
</dbReference>
<keyword evidence="2" id="KW-0813">Transport</keyword>
<dbReference type="Gene3D" id="1.10.3860.10">
    <property type="entry name" value="Sodium:dicarboxylate symporter"/>
    <property type="match status" value="1"/>
</dbReference>
<feature type="transmembrane region" description="Helical" evidence="7">
    <location>
        <begin position="321"/>
        <end position="350"/>
    </location>
</feature>
<evidence type="ECO:0000256" key="4">
    <source>
        <dbReference type="ARBA" id="ARBA00022692"/>
    </source>
</evidence>
<sequence length="407" mass="44079">MGKKYLPYRIALGFILGIIVGLFFYDFSLWIKPAGTLFMNLIKMLIVPVIFFSVTSGIAAIGDVQKLKRVGGKVVLVYVAMTVLACLIGIVLVNIVHPGANFDLTGMKAFDPSKVKAPNFGDFLFNMVPTNIVDSMVKGDIMQLIFFTVLFGIALVYIGDKAKRVVQVCSEIASVIYKMLDIIMLYAPLGVFALMANTTAVYGSQLFGVLAKFVFTDWVGCFVIWSVLSGATYVYTKVDYMRFCKAMIPIWVNTVATNSSAGTIPITLNVVTEKLKIPMSIASFSIPLGATINLTGAALYKTILAFFVAEIYGLTLTLDQILMVIMISTIMSIAAPGIPGGGIVTGAIFLNLLGLPMDMMGPIAGMYRLIDMSHTTVNVSGDVLGTMLVAKNEKLWTGSDFNNAIEE</sequence>
<organism evidence="8">
    <name type="scientific">bioreactor metagenome</name>
    <dbReference type="NCBI Taxonomy" id="1076179"/>
    <lineage>
        <taxon>unclassified sequences</taxon>
        <taxon>metagenomes</taxon>
        <taxon>ecological metagenomes</taxon>
    </lineage>
</organism>
<dbReference type="PANTHER" id="PTHR42865:SF7">
    <property type="entry name" value="PROTON_GLUTAMATE-ASPARTATE SYMPORTER"/>
    <property type="match status" value="1"/>
</dbReference>
<evidence type="ECO:0000256" key="3">
    <source>
        <dbReference type="ARBA" id="ARBA00022475"/>
    </source>
</evidence>
<evidence type="ECO:0000256" key="2">
    <source>
        <dbReference type="ARBA" id="ARBA00022448"/>
    </source>
</evidence>
<keyword evidence="4 7" id="KW-0812">Transmembrane</keyword>
<name>A0A644XG82_9ZZZZ</name>
<dbReference type="AlphaFoldDB" id="A0A644XG82"/>
<protein>
    <submittedName>
        <fullName evidence="8">C4-dicarboxylate transport protein</fullName>
    </submittedName>
</protein>
<feature type="transmembrane region" description="Helical" evidence="7">
    <location>
        <begin position="180"/>
        <end position="203"/>
    </location>
</feature>
<evidence type="ECO:0000313" key="8">
    <source>
        <dbReference type="EMBL" id="MPM15246.1"/>
    </source>
</evidence>
<evidence type="ECO:0000256" key="6">
    <source>
        <dbReference type="ARBA" id="ARBA00023136"/>
    </source>
</evidence>
<keyword evidence="6 7" id="KW-0472">Membrane</keyword>